<dbReference type="GO" id="GO:0051301">
    <property type="term" value="P:cell division"/>
    <property type="evidence" value="ECO:0007669"/>
    <property type="project" value="UniProtKB-KW"/>
</dbReference>
<keyword evidence="9 13" id="KW-0961">Cell wall biogenesis/degradation</keyword>
<dbReference type="InterPro" id="IPR001986">
    <property type="entry name" value="Enolpyruvate_Tfrase_dom"/>
</dbReference>
<dbReference type="PANTHER" id="PTHR43783:SF1">
    <property type="entry name" value="UDP-N-ACETYLGLUCOSAMINE 1-CARBOXYVINYLTRANSFERASE"/>
    <property type="match status" value="1"/>
</dbReference>
<dbReference type="InterPro" id="IPR013792">
    <property type="entry name" value="RNA3'P_cycl/enolpyr_Trfase_a/b"/>
</dbReference>
<feature type="binding site" evidence="13">
    <location>
        <position position="308"/>
    </location>
    <ligand>
        <name>UDP-N-acetyl-alpha-D-glucosamine</name>
        <dbReference type="ChEBI" id="CHEBI:57705"/>
    </ligand>
</feature>
<feature type="domain" description="Enolpyruvate transferase" evidence="14">
    <location>
        <begin position="6"/>
        <end position="409"/>
    </location>
</feature>
<organism evidence="15 16">
    <name type="scientific">Histidinibacterium aquaticum</name>
    <dbReference type="NCBI Taxonomy" id="2613962"/>
    <lineage>
        <taxon>Bacteria</taxon>
        <taxon>Pseudomonadati</taxon>
        <taxon>Pseudomonadota</taxon>
        <taxon>Alphaproteobacteria</taxon>
        <taxon>Rhodobacterales</taxon>
        <taxon>Paracoccaceae</taxon>
        <taxon>Histidinibacterium</taxon>
    </lineage>
</organism>
<protein>
    <recommendedName>
        <fullName evidence="13">UDP-N-acetylglucosamine 1-carboxyvinyltransferase</fullName>
        <ecNumber evidence="13">2.5.1.7</ecNumber>
    </recommendedName>
    <alternativeName>
        <fullName evidence="13">Enoylpyruvate transferase</fullName>
    </alternativeName>
    <alternativeName>
        <fullName evidence="13">UDP-N-acetylglucosamine enolpyruvyl transferase</fullName>
        <shortName evidence="13">EPT</shortName>
    </alternativeName>
</protein>
<dbReference type="GO" id="GO:0019277">
    <property type="term" value="P:UDP-N-acetylgalactosamine biosynthetic process"/>
    <property type="evidence" value="ECO:0007669"/>
    <property type="project" value="InterPro"/>
</dbReference>
<dbReference type="UniPathway" id="UPA00219"/>
<evidence type="ECO:0000256" key="6">
    <source>
        <dbReference type="ARBA" id="ARBA00022960"/>
    </source>
</evidence>
<evidence type="ECO:0000259" key="14">
    <source>
        <dbReference type="Pfam" id="PF00275"/>
    </source>
</evidence>
<evidence type="ECO:0000256" key="13">
    <source>
        <dbReference type="HAMAP-Rule" id="MF_00111"/>
    </source>
</evidence>
<evidence type="ECO:0000256" key="12">
    <source>
        <dbReference type="ARBA" id="ARBA00047527"/>
    </source>
</evidence>
<sequence length="422" mass="44835">MDSIIVRGGTPLSGQIRIAGAKNAALALMPATLLSEEPLTLTNAPRLSDIRTMTLLLQSLGVEVTRMQDGKVIALSSHDLTSTRADYEIVRKMRASNLVLGPLLARAHEAVVSLPGGCAIGARPMDIHVSALEHMGAEIELRDGYLHATAPGGLKGAKVPLRFASVGATENVLMAATLAKGTTRIENAAREPEVVDLADCLRAMGAKITGDGTSVIEVEGVDRLHAATHRVVSDRIELGTYMLAPVIAGGEVECLGGEMRLLQAFCERLHAAGISIEETEKGLKVACHGDRPKAVDVVTEPFPGFPTDLQAQMMAMLCTAEGTSKLEERIFENRFMHAPELVRMGAKLDVQGGTAHVTGVDRLKGAPVMATDLRASVSLILAGLAAEGETRVNRVYHLDRGYEQVEDKLGAVGAHIERVDGE</sequence>
<dbReference type="EMBL" id="VYQE01000001">
    <property type="protein sequence ID" value="KAA9010052.1"/>
    <property type="molecule type" value="Genomic_DNA"/>
</dbReference>
<keyword evidence="10 13" id="KW-0670">Pyruvate</keyword>
<dbReference type="Gene3D" id="3.65.10.10">
    <property type="entry name" value="Enolpyruvate transferase domain"/>
    <property type="match status" value="2"/>
</dbReference>
<evidence type="ECO:0000256" key="3">
    <source>
        <dbReference type="ARBA" id="ARBA00022490"/>
    </source>
</evidence>
<dbReference type="FunFam" id="3.65.10.10:FF:000001">
    <property type="entry name" value="UDP-N-acetylglucosamine 1-carboxyvinyltransferase"/>
    <property type="match status" value="1"/>
</dbReference>
<keyword evidence="4 13" id="KW-0132">Cell division</keyword>
<dbReference type="GO" id="GO:0071555">
    <property type="term" value="P:cell wall organization"/>
    <property type="evidence" value="ECO:0007669"/>
    <property type="project" value="UniProtKB-KW"/>
</dbReference>
<feature type="binding site" evidence="13">
    <location>
        <position position="330"/>
    </location>
    <ligand>
        <name>UDP-N-acetyl-alpha-D-glucosamine</name>
        <dbReference type="ChEBI" id="CHEBI:57705"/>
    </ligand>
</feature>
<dbReference type="GO" id="GO:0008360">
    <property type="term" value="P:regulation of cell shape"/>
    <property type="evidence" value="ECO:0007669"/>
    <property type="project" value="UniProtKB-KW"/>
</dbReference>
<evidence type="ECO:0000313" key="15">
    <source>
        <dbReference type="EMBL" id="KAA9010052.1"/>
    </source>
</evidence>
<dbReference type="NCBIfam" id="TIGR01072">
    <property type="entry name" value="murA"/>
    <property type="match status" value="1"/>
</dbReference>
<keyword evidence="7 13" id="KW-0573">Peptidoglycan synthesis</keyword>
<evidence type="ECO:0000256" key="9">
    <source>
        <dbReference type="ARBA" id="ARBA00023316"/>
    </source>
</evidence>
<evidence type="ECO:0000256" key="7">
    <source>
        <dbReference type="ARBA" id="ARBA00022984"/>
    </source>
</evidence>
<comment type="pathway">
    <text evidence="2 13">Cell wall biogenesis; peptidoglycan biosynthesis.</text>
</comment>
<comment type="subcellular location">
    <subcellularLocation>
        <location evidence="1 13">Cytoplasm</location>
    </subcellularLocation>
</comment>
<keyword evidence="6 13" id="KW-0133">Cell shape</keyword>
<gene>
    <name evidence="13 15" type="primary">murA</name>
    <name evidence="15" type="ORF">F3S47_02010</name>
</gene>
<reference evidence="15 16" key="1">
    <citation type="submission" date="2019-09" db="EMBL/GenBank/DDBJ databases">
        <authorList>
            <person name="Park J.-S."/>
            <person name="Choi H.-J."/>
        </authorList>
    </citation>
    <scope>NUCLEOTIDE SEQUENCE [LARGE SCALE GENOMIC DNA]</scope>
    <source>
        <strain evidence="15 16">176SS1-4</strain>
    </source>
</reference>
<feature type="active site" description="Proton donor" evidence="13">
    <location>
        <position position="118"/>
    </location>
</feature>
<dbReference type="InterPro" id="IPR005750">
    <property type="entry name" value="UDP_GlcNAc_COvinyl_MurA"/>
</dbReference>
<keyword evidence="8 13" id="KW-0131">Cell cycle</keyword>
<dbReference type="Proteomes" id="UP000326554">
    <property type="component" value="Unassembled WGS sequence"/>
</dbReference>
<dbReference type="NCBIfam" id="NF006873">
    <property type="entry name" value="PRK09369.1"/>
    <property type="match status" value="1"/>
</dbReference>
<keyword evidence="3 13" id="KW-0963">Cytoplasm</keyword>
<dbReference type="InterPro" id="IPR050068">
    <property type="entry name" value="MurA_subfamily"/>
</dbReference>
<evidence type="ECO:0000256" key="2">
    <source>
        <dbReference type="ARBA" id="ARBA00004752"/>
    </source>
</evidence>
<dbReference type="GO" id="GO:0008760">
    <property type="term" value="F:UDP-N-acetylglucosamine 1-carboxyvinyltransferase activity"/>
    <property type="evidence" value="ECO:0007669"/>
    <property type="project" value="UniProtKB-UniRule"/>
</dbReference>
<evidence type="ECO:0000256" key="4">
    <source>
        <dbReference type="ARBA" id="ARBA00022618"/>
    </source>
</evidence>
<evidence type="ECO:0000256" key="11">
    <source>
        <dbReference type="ARBA" id="ARBA00038367"/>
    </source>
</evidence>
<dbReference type="EC" id="2.5.1.7" evidence="13"/>
<feature type="binding site" evidence="13">
    <location>
        <begin position="22"/>
        <end position="23"/>
    </location>
    <ligand>
        <name>phosphoenolpyruvate</name>
        <dbReference type="ChEBI" id="CHEBI:58702"/>
    </ligand>
</feature>
<dbReference type="RefSeq" id="WP_150443536.1">
    <property type="nucleotide sequence ID" value="NZ_VYQE01000001.1"/>
</dbReference>
<dbReference type="HAMAP" id="MF_00111">
    <property type="entry name" value="MurA"/>
    <property type="match status" value="1"/>
</dbReference>
<evidence type="ECO:0000256" key="5">
    <source>
        <dbReference type="ARBA" id="ARBA00022679"/>
    </source>
</evidence>
<feature type="modified residue" description="2-(S-cysteinyl)pyruvic acid O-phosphothioketal" evidence="13">
    <location>
        <position position="118"/>
    </location>
</feature>
<comment type="caution">
    <text evidence="15">The sequence shown here is derived from an EMBL/GenBank/DDBJ whole genome shotgun (WGS) entry which is preliminary data.</text>
</comment>
<feature type="binding site" evidence="13">
    <location>
        <position position="94"/>
    </location>
    <ligand>
        <name>UDP-N-acetyl-alpha-D-glucosamine</name>
        <dbReference type="ChEBI" id="CHEBI:57705"/>
    </ligand>
</feature>
<accession>A0A5J5GRP4</accession>
<evidence type="ECO:0000256" key="10">
    <source>
        <dbReference type="ARBA" id="ARBA00023317"/>
    </source>
</evidence>
<dbReference type="CDD" id="cd01555">
    <property type="entry name" value="UdpNAET"/>
    <property type="match status" value="1"/>
</dbReference>
<proteinExistence type="inferred from homology"/>
<comment type="caution">
    <text evidence="13">Lacks conserved residue(s) required for the propagation of feature annotation.</text>
</comment>
<name>A0A5J5GRP4_9RHOB</name>
<dbReference type="InterPro" id="IPR036968">
    <property type="entry name" value="Enolpyruvate_Tfrase_sf"/>
</dbReference>
<dbReference type="SUPFAM" id="SSF55205">
    <property type="entry name" value="EPT/RTPC-like"/>
    <property type="match status" value="1"/>
</dbReference>
<keyword evidence="16" id="KW-1185">Reference proteome</keyword>
<keyword evidence="5 13" id="KW-0808">Transferase</keyword>
<dbReference type="GO" id="GO:0009252">
    <property type="term" value="P:peptidoglycan biosynthetic process"/>
    <property type="evidence" value="ECO:0007669"/>
    <property type="project" value="UniProtKB-UniRule"/>
</dbReference>
<comment type="catalytic activity">
    <reaction evidence="12 13">
        <text>phosphoenolpyruvate + UDP-N-acetyl-alpha-D-glucosamine = UDP-N-acetyl-3-O-(1-carboxyvinyl)-alpha-D-glucosamine + phosphate</text>
        <dbReference type="Rhea" id="RHEA:18681"/>
        <dbReference type="ChEBI" id="CHEBI:43474"/>
        <dbReference type="ChEBI" id="CHEBI:57705"/>
        <dbReference type="ChEBI" id="CHEBI:58702"/>
        <dbReference type="ChEBI" id="CHEBI:68483"/>
        <dbReference type="EC" id="2.5.1.7"/>
    </reaction>
</comment>
<dbReference type="PANTHER" id="PTHR43783">
    <property type="entry name" value="UDP-N-ACETYLGLUCOSAMINE 1-CARBOXYVINYLTRANSFERASE"/>
    <property type="match status" value="1"/>
</dbReference>
<comment type="similarity">
    <text evidence="11 13">Belongs to the EPSP synthase family. MurA subfamily.</text>
</comment>
<dbReference type="AlphaFoldDB" id="A0A5J5GRP4"/>
<evidence type="ECO:0000256" key="8">
    <source>
        <dbReference type="ARBA" id="ARBA00023306"/>
    </source>
</evidence>
<evidence type="ECO:0000313" key="16">
    <source>
        <dbReference type="Proteomes" id="UP000326554"/>
    </source>
</evidence>
<dbReference type="GO" id="GO:0005737">
    <property type="term" value="C:cytoplasm"/>
    <property type="evidence" value="ECO:0007669"/>
    <property type="project" value="UniProtKB-SubCell"/>
</dbReference>
<comment type="function">
    <text evidence="13">Cell wall formation. Adds enolpyruvyl to UDP-N-acetylglucosamine.</text>
</comment>
<evidence type="ECO:0000256" key="1">
    <source>
        <dbReference type="ARBA" id="ARBA00004496"/>
    </source>
</evidence>
<dbReference type="Pfam" id="PF00275">
    <property type="entry name" value="EPSP_synthase"/>
    <property type="match status" value="1"/>
</dbReference>